<dbReference type="Pfam" id="PF13812">
    <property type="entry name" value="PPR_3"/>
    <property type="match status" value="1"/>
</dbReference>
<evidence type="ECO:0000313" key="4">
    <source>
        <dbReference type="Proteomes" id="UP000749293"/>
    </source>
</evidence>
<dbReference type="PANTHER" id="PTHR47938">
    <property type="entry name" value="RESPIRATORY COMPLEX I CHAPERONE (CIA84), PUTATIVE (AFU_ORTHOLOGUE AFUA_2G06020)-RELATED"/>
    <property type="match status" value="1"/>
</dbReference>
<dbReference type="InterPro" id="IPR011990">
    <property type="entry name" value="TPR-like_helical_dom_sf"/>
</dbReference>
<reference evidence="3" key="1">
    <citation type="submission" date="2020-03" db="EMBL/GenBank/DDBJ databases">
        <title>Site-based positive gene gene selection in Geosmithia morbida across the United States reveals a broad range of putative effectors and factors for local host and environmental adapation.</title>
        <authorList>
            <person name="Onufrak A."/>
            <person name="Murdoch R.W."/>
            <person name="Gazis R."/>
            <person name="Huff M."/>
            <person name="Staton M."/>
            <person name="Klingeman W."/>
            <person name="Hadziabdic D."/>
        </authorList>
    </citation>
    <scope>NUCLEOTIDE SEQUENCE</scope>
    <source>
        <strain evidence="3">1262</strain>
    </source>
</reference>
<feature type="compositionally biased region" description="Polar residues" evidence="2">
    <location>
        <begin position="383"/>
        <end position="393"/>
    </location>
</feature>
<gene>
    <name evidence="3" type="ORF">GMORB2_6808</name>
</gene>
<evidence type="ECO:0000256" key="2">
    <source>
        <dbReference type="SAM" id="MobiDB-lite"/>
    </source>
</evidence>
<protein>
    <submittedName>
        <fullName evidence="3">PPR repeat</fullName>
    </submittedName>
</protein>
<dbReference type="PROSITE" id="PS51375">
    <property type="entry name" value="PPR"/>
    <property type="match status" value="1"/>
</dbReference>
<dbReference type="EMBL" id="JAANYQ010000007">
    <property type="protein sequence ID" value="KAF4123258.1"/>
    <property type="molecule type" value="Genomic_DNA"/>
</dbReference>
<dbReference type="Gene3D" id="1.25.40.10">
    <property type="entry name" value="Tetratricopeptide repeat domain"/>
    <property type="match status" value="2"/>
</dbReference>
<dbReference type="GO" id="GO:0005739">
    <property type="term" value="C:mitochondrion"/>
    <property type="evidence" value="ECO:0007669"/>
    <property type="project" value="TreeGrafter"/>
</dbReference>
<accession>A0A9P5D0Y8</accession>
<dbReference type="PANTHER" id="PTHR47938:SF35">
    <property type="entry name" value="PENTATRICOPEPTIDE REPEAT-CONTAINING PROTEIN 4, MITOCHONDRIAL-RELATED"/>
    <property type="match status" value="1"/>
</dbReference>
<sequence length="760" mass="85422">MVRSLLACAARLPRAAFVSWVPFGARRGPVAVLPRTARILDVRLFANAVGNTLPAPEAADVPRTLEKSGDDDADVAEKRSKDRLQAVVKKHLRHMSDDPWAVGQYVEKALARGAFDEALLLVQKSSAGGNQVVVAWNHLIDYQFQRQQLKHALKLYNDMKKRGQLPNARTFTVMFRGLAKSQHPKQAVAEAVKHYNVLLNDKRLEPNSIHLNAVLNVCARAGDLENMFLIANSVNESTRSPTAYTYTTIFNALRHHSAAASPRAGAGSRASRDEDGDDLPADQKYANAIKVVERAKGLWEEVVRKWFAARIVIDEELVCSMGRLLLASPRREDKRQIFDLLEQTMKIPNLVLKPELGTAQPDESMRNIAATAAAAAAAAEATPEQQKPPQQRGNAARPHHKNRPAAYAVPGRNTLALVLTTLSATRQTTAGIKYWNLMVRHYGVVPDRDNWLRLLGMLKVARSSAHAASIVDMMPDSHLDATAFRIAMETCVRDNLNRNSVANANAILDSMLRRLEHPDLHAMRLYLRVALVSHVHLRSMPDVEEAKRLYGVQITESLARLWDPYKAAHYRCFKASDPSRSSGSGSGNLYNEKREVIALARQFISAFDKVTSEHLLPEKDLRDLKPIAAKINREVQSFFADRETREPNLPSSLSKRTTTENDDDDDLVMRQGSEWVWDTYRPPRREPEPRYNKNNKNNINSSRDRVRDNRGNGKTSYPWEPTPSREDSIQAPQSRSRPRSTGNYQRPGNRSSSNDRRDQW</sequence>
<feature type="repeat" description="PPR" evidence="1">
    <location>
        <begin position="132"/>
        <end position="166"/>
    </location>
</feature>
<keyword evidence="4" id="KW-1185">Reference proteome</keyword>
<dbReference type="GeneID" id="55973031"/>
<feature type="region of interest" description="Disordered" evidence="2">
    <location>
        <begin position="375"/>
        <end position="405"/>
    </location>
</feature>
<dbReference type="GO" id="GO:0140053">
    <property type="term" value="P:mitochondrial gene expression"/>
    <property type="evidence" value="ECO:0007669"/>
    <property type="project" value="TreeGrafter"/>
</dbReference>
<feature type="compositionally biased region" description="Low complexity" evidence="2">
    <location>
        <begin position="260"/>
        <end position="269"/>
    </location>
</feature>
<comment type="caution">
    <text evidence="3">The sequence shown here is derived from an EMBL/GenBank/DDBJ whole genome shotgun (WGS) entry which is preliminary data.</text>
</comment>
<feature type="compositionally biased region" description="Basic and acidic residues" evidence="2">
    <location>
        <begin position="702"/>
        <end position="711"/>
    </location>
</feature>
<dbReference type="InterPro" id="IPR002885">
    <property type="entry name" value="PPR_rpt"/>
</dbReference>
<organism evidence="3 4">
    <name type="scientific">Geosmithia morbida</name>
    <dbReference type="NCBI Taxonomy" id="1094350"/>
    <lineage>
        <taxon>Eukaryota</taxon>
        <taxon>Fungi</taxon>
        <taxon>Dikarya</taxon>
        <taxon>Ascomycota</taxon>
        <taxon>Pezizomycotina</taxon>
        <taxon>Sordariomycetes</taxon>
        <taxon>Hypocreomycetidae</taxon>
        <taxon>Hypocreales</taxon>
        <taxon>Bionectriaceae</taxon>
        <taxon>Geosmithia</taxon>
    </lineage>
</organism>
<evidence type="ECO:0000313" key="3">
    <source>
        <dbReference type="EMBL" id="KAF4123258.1"/>
    </source>
</evidence>
<dbReference type="OrthoDB" id="185373at2759"/>
<dbReference type="RefSeq" id="XP_035321910.1">
    <property type="nucleotide sequence ID" value="XM_035468776.1"/>
</dbReference>
<evidence type="ECO:0000256" key="1">
    <source>
        <dbReference type="PROSITE-ProRule" id="PRU00708"/>
    </source>
</evidence>
<feature type="region of interest" description="Disordered" evidence="2">
    <location>
        <begin position="260"/>
        <end position="279"/>
    </location>
</feature>
<feature type="region of interest" description="Disordered" evidence="2">
    <location>
        <begin position="59"/>
        <end position="78"/>
    </location>
</feature>
<feature type="region of interest" description="Disordered" evidence="2">
    <location>
        <begin position="639"/>
        <end position="760"/>
    </location>
</feature>
<name>A0A9P5D0Y8_9HYPO</name>
<feature type="compositionally biased region" description="Basic and acidic residues" evidence="2">
    <location>
        <begin position="681"/>
        <end position="691"/>
    </location>
</feature>
<proteinExistence type="predicted"/>
<feature type="compositionally biased region" description="Polar residues" evidence="2">
    <location>
        <begin position="730"/>
        <end position="752"/>
    </location>
</feature>
<dbReference type="NCBIfam" id="TIGR00756">
    <property type="entry name" value="PPR"/>
    <property type="match status" value="1"/>
</dbReference>
<dbReference type="Proteomes" id="UP000749293">
    <property type="component" value="Unassembled WGS sequence"/>
</dbReference>
<feature type="compositionally biased region" description="Basic and acidic residues" evidence="2">
    <location>
        <begin position="63"/>
        <end position="78"/>
    </location>
</feature>
<dbReference type="Pfam" id="PF13041">
    <property type="entry name" value="PPR_2"/>
    <property type="match status" value="1"/>
</dbReference>
<dbReference type="AlphaFoldDB" id="A0A9P5D0Y8"/>
<dbReference type="GO" id="GO:0003729">
    <property type="term" value="F:mRNA binding"/>
    <property type="evidence" value="ECO:0007669"/>
    <property type="project" value="TreeGrafter"/>
</dbReference>